<dbReference type="Gene3D" id="1.10.390.30">
    <property type="entry name" value="Peptidase M60, enhancin-like domain 3"/>
    <property type="match status" value="1"/>
</dbReference>
<organism evidence="3 4">
    <name type="scientific">Bacteroides caccae</name>
    <dbReference type="NCBI Taxonomy" id="47678"/>
    <lineage>
        <taxon>Bacteria</taxon>
        <taxon>Pseudomonadati</taxon>
        <taxon>Bacteroidota</taxon>
        <taxon>Bacteroidia</taxon>
        <taxon>Bacteroidales</taxon>
        <taxon>Bacteroidaceae</taxon>
        <taxon>Bacteroides</taxon>
    </lineage>
</organism>
<dbReference type="RefSeq" id="WP_149935116.1">
    <property type="nucleotide sequence ID" value="NZ_CAXSSI010000015.1"/>
</dbReference>
<sequence length="563" mass="64654">MKKLIVFIIGILGIISSMSSQTNDASPISPYRVQYYEAYPPLKETAQRLKISNYNSFENPTGIYFEAGDEVVLTVGDTQGQQLALRVHSFEGEKSDHTYPLQLGENRLAIKNKGLGYINFFTSDWAKVAPVRIRIEGGKVNGYFDKKQHTDKEWKQLLEQAVCNILDIKGEYVNLAYRVSSLKKYCPEKGWELINYYDKIIDIQHEMMGLKKYNLRPKNHMFAREVQSGLYADGYGAAFAYDCMNKLASVENIHKGVWALAHEFGHVNQIRPGLKWVSTTEVTNNIFSVWTRYLLEPDYQNLEQERVNDGDNNRVLGGRFNSYLNYGIVKGEQWLCQRGQDKMKGYENGGDHFVKLCPLWQLQLYYAVAGHGNYWGKPDWFADMAEIVRNTDEKGMDNGQLQLNFMRNMCDLVKEDLTDFFIKVGMLKPIDKDMDDYSRAQLTITKKQCKELVKYASRYPKPATPVLYYLTANSVKSYQRRIPVEGVYNGGLTFKEGTCTVSHDYWRNVTVFETYKGKELTHVAMVGTDSPDRSTTLVRFPEGSTRIEAVAWDGTRTLVYGKR</sequence>
<dbReference type="AlphaFoldDB" id="A0A6L3KUN7"/>
<dbReference type="InterPro" id="IPR042279">
    <property type="entry name" value="Pep_M60_3"/>
</dbReference>
<comment type="caution">
    <text evidence="3">The sequence shown here is derived from an EMBL/GenBank/DDBJ whole genome shotgun (WGS) entry which is preliminary data.</text>
</comment>
<dbReference type="SMART" id="SM01276">
    <property type="entry name" value="M60-like"/>
    <property type="match status" value="1"/>
</dbReference>
<feature type="chain" id="PRO_5026792990" evidence="1">
    <location>
        <begin position="23"/>
        <end position="563"/>
    </location>
</feature>
<proteinExistence type="predicted"/>
<protein>
    <submittedName>
        <fullName evidence="3">PRTRC system protein C</fullName>
    </submittedName>
</protein>
<feature type="signal peptide" evidence="1">
    <location>
        <begin position="1"/>
        <end position="22"/>
    </location>
</feature>
<dbReference type="InterPro" id="IPR031161">
    <property type="entry name" value="Peptidase_M60_dom"/>
</dbReference>
<dbReference type="EMBL" id="VVYP01000007">
    <property type="protein sequence ID" value="KAA5464144.1"/>
    <property type="molecule type" value="Genomic_DNA"/>
</dbReference>
<keyword evidence="1" id="KW-0732">Signal</keyword>
<accession>A0A6L3KUN7</accession>
<reference evidence="3 4" key="1">
    <citation type="journal article" date="2019" name="Nat. Med.">
        <title>A library of human gut bacterial isolates paired with longitudinal multiomics data enables mechanistic microbiome research.</title>
        <authorList>
            <person name="Poyet M."/>
            <person name="Groussin M."/>
            <person name="Gibbons S.M."/>
            <person name="Avila-Pacheco J."/>
            <person name="Jiang X."/>
            <person name="Kearney S.M."/>
            <person name="Perrotta A.R."/>
            <person name="Berdy B."/>
            <person name="Zhao S."/>
            <person name="Lieberman T.D."/>
            <person name="Swanson P.K."/>
            <person name="Smith M."/>
            <person name="Roesemann S."/>
            <person name="Alexander J.E."/>
            <person name="Rich S.A."/>
            <person name="Livny J."/>
            <person name="Vlamakis H."/>
            <person name="Clish C."/>
            <person name="Bullock K."/>
            <person name="Deik A."/>
            <person name="Scott J."/>
            <person name="Pierce K.A."/>
            <person name="Xavier R.J."/>
            <person name="Alm E.J."/>
        </authorList>
    </citation>
    <scope>NUCLEOTIDE SEQUENCE [LARGE SCALE GENOMIC DNA]</scope>
    <source>
        <strain evidence="3 4">BIOML-A31</strain>
    </source>
</reference>
<dbReference type="InterPro" id="IPR035423">
    <property type="entry name" value="M60-like_N"/>
</dbReference>
<dbReference type="Gene3D" id="3.40.390.80">
    <property type="entry name" value="Peptidase M60, enhancin-like domain 2"/>
    <property type="match status" value="1"/>
</dbReference>
<evidence type="ECO:0000259" key="2">
    <source>
        <dbReference type="PROSITE" id="PS51723"/>
    </source>
</evidence>
<dbReference type="Gene3D" id="2.60.120.1250">
    <property type="entry name" value="Peptidase M60, enhancin-like domain 1"/>
    <property type="match status" value="1"/>
</dbReference>
<dbReference type="Proteomes" id="UP000475905">
    <property type="component" value="Unassembled WGS sequence"/>
</dbReference>
<dbReference type="PANTHER" id="PTHR15730:SF5">
    <property type="entry name" value="SI:CH211-210B2.2-RELATED"/>
    <property type="match status" value="1"/>
</dbReference>
<evidence type="ECO:0000256" key="1">
    <source>
        <dbReference type="SAM" id="SignalP"/>
    </source>
</evidence>
<dbReference type="PROSITE" id="PS51723">
    <property type="entry name" value="PEPTIDASE_M60"/>
    <property type="match status" value="1"/>
</dbReference>
<name>A0A6L3KUN7_9BACE</name>
<evidence type="ECO:0000313" key="3">
    <source>
        <dbReference type="EMBL" id="KAA5464144.1"/>
    </source>
</evidence>
<dbReference type="InterPro" id="IPR051244">
    <property type="entry name" value="TCAF"/>
</dbReference>
<dbReference type="Pfam" id="PF13402">
    <property type="entry name" value="Peptidase_M60"/>
    <property type="match status" value="1"/>
</dbReference>
<gene>
    <name evidence="3" type="ORF">F2Y36_07835</name>
</gene>
<dbReference type="PANTHER" id="PTHR15730">
    <property type="entry name" value="EXPERIMENTAL AUTOIMMUNE PROSTATITIS ANTIGEN 2-RELATED"/>
    <property type="match status" value="1"/>
</dbReference>
<evidence type="ECO:0000313" key="4">
    <source>
        <dbReference type="Proteomes" id="UP000475905"/>
    </source>
</evidence>
<feature type="domain" description="Peptidase M60" evidence="2">
    <location>
        <begin position="56"/>
        <end position="367"/>
    </location>
</feature>
<dbReference type="Pfam" id="PF17291">
    <property type="entry name" value="M60-like_N"/>
    <property type="match status" value="1"/>
</dbReference>